<accession>A0A3B0M085</accession>
<reference evidence="8" key="1">
    <citation type="submission" date="2018-04" db="EMBL/GenBank/DDBJ databases">
        <authorList>
            <person name="Go L.Y."/>
            <person name="Mitchell J.A."/>
        </authorList>
    </citation>
    <scope>NUCLEOTIDE SEQUENCE</scope>
    <source>
        <strain evidence="8">ARTV</strain>
    </source>
</reference>
<comment type="similarity">
    <text evidence="2 7">Belongs to the FPP/GGPP synthase family.</text>
</comment>
<organism evidence="8">
    <name type="scientific">Arsenophonus endosymbiont of Trialeurodes vaporariorum</name>
    <dbReference type="NCBI Taxonomy" id="235567"/>
    <lineage>
        <taxon>Bacteria</taxon>
        <taxon>Pseudomonadati</taxon>
        <taxon>Pseudomonadota</taxon>
        <taxon>Gammaproteobacteria</taxon>
        <taxon>Enterobacterales</taxon>
        <taxon>Morganellaceae</taxon>
        <taxon>Arsenophonus</taxon>
    </lineage>
</organism>
<dbReference type="InterPro" id="IPR000092">
    <property type="entry name" value="Polyprenyl_synt"/>
</dbReference>
<name>A0A3B0M085_9GAMM</name>
<dbReference type="SFLD" id="SFLDG01017">
    <property type="entry name" value="Polyprenyl_Transferase_Like"/>
    <property type="match status" value="1"/>
</dbReference>
<dbReference type="PROSITE" id="PS00444">
    <property type="entry name" value="POLYPRENYL_SYNTHASE_2"/>
    <property type="match status" value="1"/>
</dbReference>
<protein>
    <submittedName>
        <fullName evidence="8">Farnesyl diphosphate synthase</fullName>
        <ecNumber evidence="8">2.5.1.10</ecNumber>
    </submittedName>
</protein>
<dbReference type="NCBIfam" id="NF045485">
    <property type="entry name" value="FPPsyn"/>
    <property type="match status" value="1"/>
</dbReference>
<comment type="cofactor">
    <cofactor evidence="1">
        <name>Mg(2+)</name>
        <dbReference type="ChEBI" id="CHEBI:18420"/>
    </cofactor>
</comment>
<evidence type="ECO:0000256" key="5">
    <source>
        <dbReference type="ARBA" id="ARBA00022842"/>
    </source>
</evidence>
<dbReference type="GO" id="GO:0005737">
    <property type="term" value="C:cytoplasm"/>
    <property type="evidence" value="ECO:0007669"/>
    <property type="project" value="UniProtKB-ARBA"/>
</dbReference>
<dbReference type="GO" id="GO:0016114">
    <property type="term" value="P:terpenoid biosynthetic process"/>
    <property type="evidence" value="ECO:0007669"/>
    <property type="project" value="UniProtKB-ARBA"/>
</dbReference>
<dbReference type="InterPro" id="IPR053378">
    <property type="entry name" value="Prenyl_diphosphate_synthase"/>
</dbReference>
<keyword evidence="4" id="KW-0479">Metal-binding</keyword>
<evidence type="ECO:0000256" key="6">
    <source>
        <dbReference type="ARBA" id="ARBA00023229"/>
    </source>
</evidence>
<dbReference type="FunFam" id="1.10.600.10:FF:000001">
    <property type="entry name" value="Geranylgeranyl diphosphate synthase"/>
    <property type="match status" value="1"/>
</dbReference>
<dbReference type="SFLD" id="SFLDS00005">
    <property type="entry name" value="Isoprenoid_Synthase_Type_I"/>
    <property type="match status" value="1"/>
</dbReference>
<keyword evidence="3 7" id="KW-0808">Transferase</keyword>
<gene>
    <name evidence="8" type="primary">ispA</name>
    <name evidence="8" type="ORF">ARTV_2295</name>
</gene>
<proteinExistence type="inferred from homology"/>
<dbReference type="Gene3D" id="1.10.600.10">
    <property type="entry name" value="Farnesyl Diphosphate Synthase"/>
    <property type="match status" value="1"/>
</dbReference>
<dbReference type="NCBIfam" id="NF007877">
    <property type="entry name" value="PRK10581.1"/>
    <property type="match status" value="1"/>
</dbReference>
<dbReference type="PANTHER" id="PTHR43281">
    <property type="entry name" value="FARNESYL DIPHOSPHATE SYNTHASE"/>
    <property type="match status" value="1"/>
</dbReference>
<dbReference type="AlphaFoldDB" id="A0A3B0M085"/>
<evidence type="ECO:0000256" key="7">
    <source>
        <dbReference type="RuleBase" id="RU004466"/>
    </source>
</evidence>
<dbReference type="CDD" id="cd00685">
    <property type="entry name" value="Trans_IPPS_HT"/>
    <property type="match status" value="1"/>
</dbReference>
<dbReference type="PANTHER" id="PTHR43281:SF1">
    <property type="entry name" value="FARNESYL DIPHOSPHATE SYNTHASE"/>
    <property type="match status" value="1"/>
</dbReference>
<evidence type="ECO:0000256" key="2">
    <source>
        <dbReference type="ARBA" id="ARBA00006706"/>
    </source>
</evidence>
<dbReference type="InterPro" id="IPR033749">
    <property type="entry name" value="Polyprenyl_synt_CS"/>
</dbReference>
<evidence type="ECO:0000256" key="1">
    <source>
        <dbReference type="ARBA" id="ARBA00001946"/>
    </source>
</evidence>
<evidence type="ECO:0000313" key="8">
    <source>
        <dbReference type="EMBL" id="SSW96075.1"/>
    </source>
</evidence>
<dbReference type="PROSITE" id="PS00723">
    <property type="entry name" value="POLYPRENYL_SYNTHASE_1"/>
    <property type="match status" value="1"/>
</dbReference>
<evidence type="ECO:0000256" key="4">
    <source>
        <dbReference type="ARBA" id="ARBA00022723"/>
    </source>
</evidence>
<sequence>MSEIVTLSFADQRQWVQDRVNKTLLKQFQRLPFNQSQLVTAMKYGTLLGGKRLRPFLVYAIGNMLNVAVENLDVPAVAVECIHAYSLIHDDLPAMDNDNLRRGQPTCHISFGEAHAILAGDTLQTLAFDILSRSAMPDVSDTNRLAMIAELATASGAAGMCAGQALDIESEGQQIDIATLESIHHHKTGALIRAAIRMSALAAGSQSYKLLPLLDNYANVIGLLFQVHDDILDVTGDTDTLGKNQGSDEKHKKSTYPSLIGVEQAQKKANNLFEQALDALYRLEQQYGLNTETLQNLTHFIIERKS</sequence>
<dbReference type="EMBL" id="UFQR01000009">
    <property type="protein sequence ID" value="SSW96075.1"/>
    <property type="molecule type" value="Genomic_DNA"/>
</dbReference>
<keyword evidence="5" id="KW-0460">Magnesium</keyword>
<dbReference type="Pfam" id="PF00348">
    <property type="entry name" value="polyprenyl_synt"/>
    <property type="match status" value="1"/>
</dbReference>
<dbReference type="InterPro" id="IPR008949">
    <property type="entry name" value="Isoprenoid_synthase_dom_sf"/>
</dbReference>
<keyword evidence="6" id="KW-0414">Isoprene biosynthesis</keyword>
<dbReference type="SUPFAM" id="SSF48576">
    <property type="entry name" value="Terpenoid synthases"/>
    <property type="match status" value="1"/>
</dbReference>
<dbReference type="EC" id="2.5.1.10" evidence="8"/>
<dbReference type="GO" id="GO:0008654">
    <property type="term" value="P:phospholipid biosynthetic process"/>
    <property type="evidence" value="ECO:0007669"/>
    <property type="project" value="UniProtKB-ARBA"/>
</dbReference>
<evidence type="ECO:0000256" key="3">
    <source>
        <dbReference type="ARBA" id="ARBA00022679"/>
    </source>
</evidence>
<dbReference type="GO" id="GO:0046872">
    <property type="term" value="F:metal ion binding"/>
    <property type="evidence" value="ECO:0007669"/>
    <property type="project" value="UniProtKB-KW"/>
</dbReference>
<dbReference type="GO" id="GO:0004337">
    <property type="term" value="F:(2E,6E)-farnesyl diphosphate synthase activity"/>
    <property type="evidence" value="ECO:0007669"/>
    <property type="project" value="UniProtKB-EC"/>
</dbReference>